<dbReference type="Gene3D" id="3.40.640.10">
    <property type="entry name" value="Type I PLP-dependent aspartate aminotransferase-like (Major domain)"/>
    <property type="match status" value="1"/>
</dbReference>
<dbReference type="AlphaFoldDB" id="A0A5J4YRD5"/>
<evidence type="ECO:0000256" key="2">
    <source>
        <dbReference type="ARBA" id="ARBA00007441"/>
    </source>
</evidence>
<keyword evidence="4" id="KW-0808">Transferase</keyword>
<dbReference type="PANTHER" id="PTHR46383">
    <property type="entry name" value="ASPARTATE AMINOTRANSFERASE"/>
    <property type="match status" value="1"/>
</dbReference>
<dbReference type="EMBL" id="VRMN01000006">
    <property type="protein sequence ID" value="KAA8493490.1"/>
    <property type="molecule type" value="Genomic_DNA"/>
</dbReference>
<keyword evidence="9" id="KW-1185">Reference proteome</keyword>
<dbReference type="InterPro" id="IPR004838">
    <property type="entry name" value="NHTrfase_class1_PyrdxlP-BS"/>
</dbReference>
<proteinExistence type="inferred from homology"/>
<evidence type="ECO:0000256" key="6">
    <source>
        <dbReference type="SAM" id="MobiDB-lite"/>
    </source>
</evidence>
<dbReference type="OrthoDB" id="7042322at2759"/>
<evidence type="ECO:0000313" key="8">
    <source>
        <dbReference type="EMBL" id="KAA8493490.1"/>
    </source>
</evidence>
<accession>A0A5J4YRD5</accession>
<dbReference type="SUPFAM" id="SSF53383">
    <property type="entry name" value="PLP-dependent transferases"/>
    <property type="match status" value="1"/>
</dbReference>
<evidence type="ECO:0000256" key="3">
    <source>
        <dbReference type="ARBA" id="ARBA00022576"/>
    </source>
</evidence>
<comment type="similarity">
    <text evidence="2">Belongs to the class-I pyridoxal-phosphate-dependent aminotransferase family.</text>
</comment>
<evidence type="ECO:0000256" key="1">
    <source>
        <dbReference type="ARBA" id="ARBA00001933"/>
    </source>
</evidence>
<evidence type="ECO:0000256" key="4">
    <source>
        <dbReference type="ARBA" id="ARBA00022679"/>
    </source>
</evidence>
<evidence type="ECO:0000259" key="7">
    <source>
        <dbReference type="Pfam" id="PF00155"/>
    </source>
</evidence>
<comment type="caution">
    <text evidence="8">The sequence shown here is derived from an EMBL/GenBank/DDBJ whole genome shotgun (WGS) entry which is preliminary data.</text>
</comment>
<dbReference type="GO" id="GO:0006520">
    <property type="term" value="P:amino acid metabolic process"/>
    <property type="evidence" value="ECO:0007669"/>
    <property type="project" value="InterPro"/>
</dbReference>
<evidence type="ECO:0000256" key="5">
    <source>
        <dbReference type="ARBA" id="ARBA00022898"/>
    </source>
</evidence>
<name>A0A5J4YRD5_PORPP</name>
<comment type="cofactor">
    <cofactor evidence="1">
        <name>pyridoxal 5'-phosphate</name>
        <dbReference type="ChEBI" id="CHEBI:597326"/>
    </cofactor>
</comment>
<dbReference type="PANTHER" id="PTHR46383:SF2">
    <property type="entry name" value="AMINOTRANSFERASE"/>
    <property type="match status" value="1"/>
</dbReference>
<protein>
    <submittedName>
        <fullName evidence="8">(5-formylfuran-3-yl)methyl phosphate transaminase</fullName>
    </submittedName>
</protein>
<dbReference type="InterPro" id="IPR050596">
    <property type="entry name" value="AspAT/PAT-like"/>
</dbReference>
<feature type="domain" description="Aminotransferase class I/classII large" evidence="7">
    <location>
        <begin position="54"/>
        <end position="459"/>
    </location>
</feature>
<keyword evidence="5" id="KW-0663">Pyridoxal phosphate</keyword>
<dbReference type="InterPro" id="IPR015424">
    <property type="entry name" value="PyrdxlP-dep_Trfase"/>
</dbReference>
<reference evidence="9" key="1">
    <citation type="journal article" date="2019" name="Nat. Commun.">
        <title>Expansion of phycobilisome linker gene families in mesophilic red algae.</title>
        <authorList>
            <person name="Lee J."/>
            <person name="Kim D."/>
            <person name="Bhattacharya D."/>
            <person name="Yoon H.S."/>
        </authorList>
    </citation>
    <scope>NUCLEOTIDE SEQUENCE [LARGE SCALE GENOMIC DNA]</scope>
    <source>
        <strain evidence="9">CCMP 1328</strain>
    </source>
</reference>
<gene>
    <name evidence="8" type="ORF">FVE85_4627</name>
</gene>
<dbReference type="Proteomes" id="UP000324585">
    <property type="component" value="Unassembled WGS sequence"/>
</dbReference>
<feature type="region of interest" description="Disordered" evidence="6">
    <location>
        <begin position="374"/>
        <end position="393"/>
    </location>
</feature>
<sequence length="475" mass="53224">MWEQTRCRTRREMDEGPIKRGRLRLSAHMEHVRPFYVMEVMRRANELSANGFDVCHLEVGQPSTSAPQPVRDEAARLLRQNALLGYTSALGVMELREKIAAHYAEHFPSQSGQGVMADNICITTGSSGGFVLLFSALFQPGDTVGLAAATYPCYRNTLKTLGCNVVSIPLDSTFRVTAEAVEQVLSLHNAQNGTTDSSQGPIRGLILSSPSNPTGAVIDQGELARIYASCVKYDVFFVCDEIYQGIYYGDEPEVSAVEHVIEGGQCAVVNSMSKRFSMPGYRLGWMVLPKELMHIMERLQQNLYINPPTLSQVASVRLWDPESTRELEAHTQRYAQNRIIVLSALHRMSIHESSPAHGGFYVYVDLARFGVRAPPSQDNHEDEARAPIGQNGENGHHVAVCERKWRLTASQLCQRVLEETHVAVTPGVDFEDPESKLGEQRLRISFSRSTQEVKEGMRRFEKWWLDNNFHAECEP</sequence>
<dbReference type="PROSITE" id="PS00105">
    <property type="entry name" value="AA_TRANSFER_CLASS_1"/>
    <property type="match status" value="1"/>
</dbReference>
<dbReference type="GO" id="GO:0008483">
    <property type="term" value="F:transaminase activity"/>
    <property type="evidence" value="ECO:0007669"/>
    <property type="project" value="UniProtKB-KW"/>
</dbReference>
<dbReference type="GO" id="GO:0030170">
    <property type="term" value="F:pyridoxal phosphate binding"/>
    <property type="evidence" value="ECO:0007669"/>
    <property type="project" value="InterPro"/>
</dbReference>
<dbReference type="OMA" id="MFINAPT"/>
<evidence type="ECO:0000313" key="9">
    <source>
        <dbReference type="Proteomes" id="UP000324585"/>
    </source>
</evidence>
<dbReference type="InterPro" id="IPR004839">
    <property type="entry name" value="Aminotransferase_I/II_large"/>
</dbReference>
<keyword evidence="3" id="KW-0032">Aminotransferase</keyword>
<dbReference type="Pfam" id="PF00155">
    <property type="entry name" value="Aminotran_1_2"/>
    <property type="match status" value="1"/>
</dbReference>
<dbReference type="CDD" id="cd00609">
    <property type="entry name" value="AAT_like"/>
    <property type="match status" value="1"/>
</dbReference>
<dbReference type="InterPro" id="IPR015421">
    <property type="entry name" value="PyrdxlP-dep_Trfase_major"/>
</dbReference>
<organism evidence="8 9">
    <name type="scientific">Porphyridium purpureum</name>
    <name type="common">Red alga</name>
    <name type="synonym">Porphyridium cruentum</name>
    <dbReference type="NCBI Taxonomy" id="35688"/>
    <lineage>
        <taxon>Eukaryota</taxon>
        <taxon>Rhodophyta</taxon>
        <taxon>Bangiophyceae</taxon>
        <taxon>Porphyridiales</taxon>
        <taxon>Porphyridiaceae</taxon>
        <taxon>Porphyridium</taxon>
    </lineage>
</organism>